<dbReference type="PROSITE" id="PS00455">
    <property type="entry name" value="AMP_BINDING"/>
    <property type="match status" value="1"/>
</dbReference>
<protein>
    <submittedName>
        <fullName evidence="4">Amino acid adenylation domain-containing protein</fullName>
    </submittedName>
</protein>
<dbReference type="InterPro" id="IPR020459">
    <property type="entry name" value="AMP-binding"/>
</dbReference>
<dbReference type="InterPro" id="IPR045851">
    <property type="entry name" value="AMP-bd_C_sf"/>
</dbReference>
<dbReference type="NCBIfam" id="TIGR01733">
    <property type="entry name" value="AA-adenyl-dom"/>
    <property type="match status" value="1"/>
</dbReference>
<dbReference type="InterPro" id="IPR020845">
    <property type="entry name" value="AMP-binding_CS"/>
</dbReference>
<accession>A0ABY0KHK2</accession>
<evidence type="ECO:0000313" key="5">
    <source>
        <dbReference type="Proteomes" id="UP000199405"/>
    </source>
</evidence>
<dbReference type="InterPro" id="IPR020806">
    <property type="entry name" value="PKS_PP-bd"/>
</dbReference>
<dbReference type="SUPFAM" id="SSF56801">
    <property type="entry name" value="Acetyl-CoA synthetase-like"/>
    <property type="match status" value="1"/>
</dbReference>
<dbReference type="RefSeq" id="WP_244253919.1">
    <property type="nucleotide sequence ID" value="NZ_FMCQ01000002.1"/>
</dbReference>
<dbReference type="InterPro" id="IPR036736">
    <property type="entry name" value="ACP-like_sf"/>
</dbReference>
<comment type="caution">
    <text evidence="4">The sequence shown here is derived from an EMBL/GenBank/DDBJ whole genome shotgun (WGS) entry which is preliminary data.</text>
</comment>
<dbReference type="InterPro" id="IPR042099">
    <property type="entry name" value="ANL_N_sf"/>
</dbReference>
<dbReference type="SUPFAM" id="SSF47336">
    <property type="entry name" value="ACP-like"/>
    <property type="match status" value="1"/>
</dbReference>
<sequence>MVLGDSLHEIFQARAIHDPDRIAVVAGDEAITYGGLRERAEHLALRLRAAGIGPGSFVGLCLEPGPDLVAGMLGILSAGGAYVPIDPAYPATRIEYLLRDSAVTTTVTAGALRDRLPSSAAVELVDAAPQQPDASPAPAVGRSDLAYVIYTSGSTGEPKGVMVEHGNVIRLFEQLAPVVSCDERDVWTMFHSGSFDFSVWEIWGALLHGGRLVVVPAGARRAPARLLTLLREQRVTVLSQTPSAFRQLIAADAAGAAGGFPDLRYVVLGGERLDVAMLRPWIARHGDDRPELINMYGITETTVHVTHRRIRSADLADPGVSPIGVPIADLRIRLCDETGAVVPDGVPGDIEVAGPGVARGYLGRPQLTAERFVTDPEGVRWYRSGDRAVRRADGELVYLGRSDDQLKVSGYRIEPGEVEAVLAAHPAVSGALVTTRDHGDGDVRLVAYVVPAPGAERSGSLAAELTGLAAERLPAHLRPSAVHVVDEVPLTPQGKADHEALWAMTSRAATDSRVPDAAGDTGYPLVVVTAIVEEILGRGGLRADEDLFDARVTSLAFVRIIAAINERFGLSLTGAELDGSATLETLAACVTAGSNEGVRVAV</sequence>
<keyword evidence="1" id="KW-0596">Phosphopantetheine</keyword>
<dbReference type="SMART" id="SM00823">
    <property type="entry name" value="PKS_PP"/>
    <property type="match status" value="1"/>
</dbReference>
<keyword evidence="2" id="KW-0597">Phosphoprotein</keyword>
<dbReference type="EMBL" id="FMCQ01000002">
    <property type="protein sequence ID" value="SCE73313.1"/>
    <property type="molecule type" value="Genomic_DNA"/>
</dbReference>
<dbReference type="Gene3D" id="1.10.1200.10">
    <property type="entry name" value="ACP-like"/>
    <property type="match status" value="1"/>
</dbReference>
<gene>
    <name evidence="4" type="ORF">GA0070562_2099</name>
</gene>
<dbReference type="InterPro" id="IPR009081">
    <property type="entry name" value="PP-bd_ACP"/>
</dbReference>
<proteinExistence type="predicted"/>
<dbReference type="InterPro" id="IPR010071">
    <property type="entry name" value="AA_adenyl_dom"/>
</dbReference>
<evidence type="ECO:0000256" key="2">
    <source>
        <dbReference type="ARBA" id="ARBA00022553"/>
    </source>
</evidence>
<dbReference type="CDD" id="cd17643">
    <property type="entry name" value="A_NRPS_Cytc1-like"/>
    <property type="match status" value="1"/>
</dbReference>
<dbReference type="Gene3D" id="3.30.300.30">
    <property type="match status" value="1"/>
</dbReference>
<dbReference type="Proteomes" id="UP000199405">
    <property type="component" value="Unassembled WGS sequence"/>
</dbReference>
<dbReference type="Pfam" id="PF00501">
    <property type="entry name" value="AMP-binding"/>
    <property type="match status" value="1"/>
</dbReference>
<dbReference type="InterPro" id="IPR025110">
    <property type="entry name" value="AMP-bd_C"/>
</dbReference>
<keyword evidence="5" id="KW-1185">Reference proteome</keyword>
<dbReference type="PANTHER" id="PTHR45527:SF1">
    <property type="entry name" value="FATTY ACID SYNTHASE"/>
    <property type="match status" value="1"/>
</dbReference>
<reference evidence="4 5" key="1">
    <citation type="submission" date="2016-06" db="EMBL/GenBank/DDBJ databases">
        <authorList>
            <person name="Varghese N."/>
            <person name="Submissions Spin"/>
        </authorList>
    </citation>
    <scope>NUCLEOTIDE SEQUENCE [LARGE SCALE GENOMIC DNA]</scope>
    <source>
        <strain evidence="4 5">DSM 45142</strain>
    </source>
</reference>
<name>A0ABY0KHK2_9ACTN</name>
<evidence type="ECO:0000256" key="1">
    <source>
        <dbReference type="ARBA" id="ARBA00022450"/>
    </source>
</evidence>
<dbReference type="InterPro" id="IPR000873">
    <property type="entry name" value="AMP-dep_synth/lig_dom"/>
</dbReference>
<organism evidence="4 5">
    <name type="scientific">Micromonospora tulbaghiae</name>
    <dbReference type="NCBI Taxonomy" id="479978"/>
    <lineage>
        <taxon>Bacteria</taxon>
        <taxon>Bacillati</taxon>
        <taxon>Actinomycetota</taxon>
        <taxon>Actinomycetes</taxon>
        <taxon>Micromonosporales</taxon>
        <taxon>Micromonosporaceae</taxon>
        <taxon>Micromonospora</taxon>
    </lineage>
</organism>
<dbReference type="Pfam" id="PF13193">
    <property type="entry name" value="AMP-binding_C"/>
    <property type="match status" value="1"/>
</dbReference>
<dbReference type="Pfam" id="PF00550">
    <property type="entry name" value="PP-binding"/>
    <property type="match status" value="1"/>
</dbReference>
<feature type="domain" description="Carrier" evidence="3">
    <location>
        <begin position="519"/>
        <end position="594"/>
    </location>
</feature>
<dbReference type="PANTHER" id="PTHR45527">
    <property type="entry name" value="NONRIBOSOMAL PEPTIDE SYNTHETASE"/>
    <property type="match status" value="1"/>
</dbReference>
<evidence type="ECO:0000259" key="3">
    <source>
        <dbReference type="PROSITE" id="PS50075"/>
    </source>
</evidence>
<dbReference type="GeneID" id="93468888"/>
<dbReference type="PRINTS" id="PR00154">
    <property type="entry name" value="AMPBINDING"/>
</dbReference>
<dbReference type="Gene3D" id="3.40.50.12780">
    <property type="entry name" value="N-terminal domain of ligase-like"/>
    <property type="match status" value="1"/>
</dbReference>
<evidence type="ECO:0000313" key="4">
    <source>
        <dbReference type="EMBL" id="SCE73313.1"/>
    </source>
</evidence>
<dbReference type="PROSITE" id="PS50075">
    <property type="entry name" value="CARRIER"/>
    <property type="match status" value="1"/>
</dbReference>